<keyword evidence="2" id="KW-0808">Transferase</keyword>
<dbReference type="InterPro" id="IPR052519">
    <property type="entry name" value="Euk-type_GlcNAc_Kinase"/>
</dbReference>
<dbReference type="Proteomes" id="UP000530571">
    <property type="component" value="Unassembled WGS sequence"/>
</dbReference>
<dbReference type="Pfam" id="PF01869">
    <property type="entry name" value="BcrAD_BadFG"/>
    <property type="match status" value="1"/>
</dbReference>
<keyword evidence="2" id="KW-0418">Kinase</keyword>
<dbReference type="PANTHER" id="PTHR43190:SF3">
    <property type="entry name" value="N-ACETYL-D-GLUCOSAMINE KINASE"/>
    <property type="match status" value="1"/>
</dbReference>
<dbReference type="EMBL" id="JACIDZ010000009">
    <property type="protein sequence ID" value="MBB4122800.1"/>
    <property type="molecule type" value="Genomic_DNA"/>
</dbReference>
<evidence type="ECO:0000313" key="2">
    <source>
        <dbReference type="EMBL" id="MBB4122800.1"/>
    </source>
</evidence>
<dbReference type="RefSeq" id="WP_183487157.1">
    <property type="nucleotide sequence ID" value="NZ_JACIDZ010000009.1"/>
</dbReference>
<dbReference type="SUPFAM" id="SSF53067">
    <property type="entry name" value="Actin-like ATPase domain"/>
    <property type="match status" value="2"/>
</dbReference>
<dbReference type="InterPro" id="IPR002731">
    <property type="entry name" value="ATPase_BadF"/>
</dbReference>
<dbReference type="GO" id="GO:0016301">
    <property type="term" value="F:kinase activity"/>
    <property type="evidence" value="ECO:0007669"/>
    <property type="project" value="UniProtKB-KW"/>
</dbReference>
<evidence type="ECO:0000313" key="3">
    <source>
        <dbReference type="Proteomes" id="UP000530571"/>
    </source>
</evidence>
<sequence length="303" mass="31309">MRARRGLFLGCDIGGTAARFAVIDEAGRLVRRGAAPGASALLATPGDRARLEASFARIGASLPHPVHAAAIGLSGYGPEAFTELAGMIAKETGIAPECLTLLDDVALAYRVLFQPGEGHLVAAGTGVIGTHFSADGSRLRIGGRGLLLDDAGSGGWIALTALRALYRRLDEDGIYGDMAGLATCLFDAIGSDDWAAVKHLIYGGDRGRIASLSLAIAKAAEAGDRFSQELLEEAGRELARLGNVLIARAGSRPLAFIGGVLKLSPVISETIADNLSGSACFPHIDVAEGAARLALEGIQRQSE</sequence>
<dbReference type="InterPro" id="IPR043129">
    <property type="entry name" value="ATPase_NBD"/>
</dbReference>
<accession>A0A7W6PAF1</accession>
<feature type="domain" description="ATPase BadF/BadG/BcrA/BcrD type" evidence="1">
    <location>
        <begin position="9"/>
        <end position="294"/>
    </location>
</feature>
<keyword evidence="3" id="KW-1185">Reference proteome</keyword>
<dbReference type="AlphaFoldDB" id="A0A7W6PAF1"/>
<evidence type="ECO:0000259" key="1">
    <source>
        <dbReference type="Pfam" id="PF01869"/>
    </source>
</evidence>
<gene>
    <name evidence="2" type="ORF">GGR30_002735</name>
</gene>
<dbReference type="Gene3D" id="3.30.420.40">
    <property type="match status" value="2"/>
</dbReference>
<proteinExistence type="predicted"/>
<name>A0A7W6PAF1_9HYPH</name>
<comment type="caution">
    <text evidence="2">The sequence shown here is derived from an EMBL/GenBank/DDBJ whole genome shotgun (WGS) entry which is preliminary data.</text>
</comment>
<dbReference type="PANTHER" id="PTHR43190">
    <property type="entry name" value="N-ACETYL-D-GLUCOSAMINE KINASE"/>
    <property type="match status" value="1"/>
</dbReference>
<reference evidence="2 3" key="1">
    <citation type="submission" date="2020-08" db="EMBL/GenBank/DDBJ databases">
        <title>Genomic Encyclopedia of Type Strains, Phase IV (KMG-IV): sequencing the most valuable type-strain genomes for metagenomic binning, comparative biology and taxonomic classification.</title>
        <authorList>
            <person name="Goeker M."/>
        </authorList>
    </citation>
    <scope>NUCLEOTIDE SEQUENCE [LARGE SCALE GENOMIC DNA]</scope>
    <source>
        <strain evidence="2 3">DSM 28101</strain>
    </source>
</reference>
<organism evidence="2 3">
    <name type="scientific">Martelella radicis</name>
    <dbReference type="NCBI Taxonomy" id="1397476"/>
    <lineage>
        <taxon>Bacteria</taxon>
        <taxon>Pseudomonadati</taxon>
        <taxon>Pseudomonadota</taxon>
        <taxon>Alphaproteobacteria</taxon>
        <taxon>Hyphomicrobiales</taxon>
        <taxon>Aurantimonadaceae</taxon>
        <taxon>Martelella</taxon>
    </lineage>
</organism>
<protein>
    <submittedName>
        <fullName evidence="2">N-acetylglucosamine kinase-like BadF-type ATPase</fullName>
    </submittedName>
</protein>